<evidence type="ECO:0000313" key="3">
    <source>
        <dbReference type="WBParaSite" id="PSU_v2.g12745.t1"/>
    </source>
</evidence>
<dbReference type="AlphaFoldDB" id="A0A914XZW4"/>
<evidence type="ECO:0000313" key="2">
    <source>
        <dbReference type="Proteomes" id="UP000887577"/>
    </source>
</evidence>
<name>A0A914XZW4_9BILA</name>
<feature type="compositionally biased region" description="Acidic residues" evidence="1">
    <location>
        <begin position="18"/>
        <end position="38"/>
    </location>
</feature>
<feature type="compositionally biased region" description="Acidic residues" evidence="1">
    <location>
        <begin position="50"/>
        <end position="75"/>
    </location>
</feature>
<feature type="compositionally biased region" description="Basic residues" evidence="1">
    <location>
        <begin position="1"/>
        <end position="10"/>
    </location>
</feature>
<sequence>MTKRIRRYERHKAAVENAGEEEEIEEDDEVLEEEDEDGGNGGGVLQGFSGDEDDDDDDEDDDSEYDNDDMIDSEEDLHGSGITDDSAVDSGIDGGKRKHLIKGHPPPQHPPHQNQHHQHRRQHRRRRRKRRITSSGADSLVAAAIATKNGKNKTNATPQALCLSSFLPILGTATANVGRPRRRSAIAIRKPEIPKFKPFEPLSLPSTSRLPPSSTSIPTDITIDNIDSFGDNYNNQTSLTIDQSLPLFCIEKNFSDQHLTTKHLREQIWERRANFFRSKSGPPMLDSKSPLMLRRFMLDPANDYGIETLDVQKLNIDSIMKEPLHTPRGGGGGDKKST</sequence>
<dbReference type="Proteomes" id="UP000887577">
    <property type="component" value="Unplaced"/>
</dbReference>
<dbReference type="WBParaSite" id="PSU_v2.g12745.t1">
    <property type="protein sequence ID" value="PSU_v2.g12745.t1"/>
    <property type="gene ID" value="PSU_v2.g12745"/>
</dbReference>
<proteinExistence type="predicted"/>
<accession>A0A914XZW4</accession>
<evidence type="ECO:0000256" key="1">
    <source>
        <dbReference type="SAM" id="MobiDB-lite"/>
    </source>
</evidence>
<keyword evidence="2" id="KW-1185">Reference proteome</keyword>
<feature type="compositionally biased region" description="Basic residues" evidence="1">
    <location>
        <begin position="114"/>
        <end position="132"/>
    </location>
</feature>
<feature type="region of interest" description="Disordered" evidence="1">
    <location>
        <begin position="1"/>
        <end position="139"/>
    </location>
</feature>
<protein>
    <submittedName>
        <fullName evidence="3">Uncharacterized protein</fullName>
    </submittedName>
</protein>
<reference evidence="3" key="1">
    <citation type="submission" date="2022-11" db="UniProtKB">
        <authorList>
            <consortium name="WormBaseParasite"/>
        </authorList>
    </citation>
    <scope>IDENTIFICATION</scope>
</reference>
<organism evidence="2 3">
    <name type="scientific">Panagrolaimus superbus</name>
    <dbReference type="NCBI Taxonomy" id="310955"/>
    <lineage>
        <taxon>Eukaryota</taxon>
        <taxon>Metazoa</taxon>
        <taxon>Ecdysozoa</taxon>
        <taxon>Nematoda</taxon>
        <taxon>Chromadorea</taxon>
        <taxon>Rhabditida</taxon>
        <taxon>Tylenchina</taxon>
        <taxon>Panagrolaimomorpha</taxon>
        <taxon>Panagrolaimoidea</taxon>
        <taxon>Panagrolaimidae</taxon>
        <taxon>Panagrolaimus</taxon>
    </lineage>
</organism>